<reference evidence="1 2" key="1">
    <citation type="journal article" date="2019" name="Int. J. Syst. Evol. Microbiol.">
        <title>The Global Catalogue of Microorganisms (GCM) 10K type strain sequencing project: providing services to taxonomists for standard genome sequencing and annotation.</title>
        <authorList>
            <consortium name="The Broad Institute Genomics Platform"/>
            <consortium name="The Broad Institute Genome Sequencing Center for Infectious Disease"/>
            <person name="Wu L."/>
            <person name="Ma J."/>
        </authorList>
    </citation>
    <scope>NUCLEOTIDE SEQUENCE [LARGE SCALE GENOMIC DNA]</scope>
    <source>
        <strain evidence="1 2">JCM 16331</strain>
    </source>
</reference>
<accession>A0A830GE19</accession>
<protein>
    <submittedName>
        <fullName evidence="1">Uncharacterized protein</fullName>
    </submittedName>
</protein>
<name>A0A830GE19_9EURY</name>
<gene>
    <name evidence="1" type="ORF">GCM10009021_26420</name>
</gene>
<dbReference type="OrthoDB" id="264484at2157"/>
<keyword evidence="2" id="KW-1185">Reference proteome</keyword>
<dbReference type="RefSeq" id="WP_188879558.1">
    <property type="nucleotide sequence ID" value="NZ_BMOQ01000007.1"/>
</dbReference>
<dbReference type="AlphaFoldDB" id="A0A830GE19"/>
<evidence type="ECO:0000313" key="2">
    <source>
        <dbReference type="Proteomes" id="UP000608850"/>
    </source>
</evidence>
<evidence type="ECO:0000313" key="1">
    <source>
        <dbReference type="EMBL" id="GGN23559.1"/>
    </source>
</evidence>
<proteinExistence type="predicted"/>
<dbReference type="EMBL" id="BMOQ01000007">
    <property type="protein sequence ID" value="GGN23559.1"/>
    <property type="molecule type" value="Genomic_DNA"/>
</dbReference>
<sequence>MGTDDKSEDTLPSIEGILDDEIGGRDNVERYSIIERTRHEAEVILFEEDETGAIKQALYQVDITNALDGGDYHVHWTFIGYRGNGE</sequence>
<comment type="caution">
    <text evidence="1">The sequence shown here is derived from an EMBL/GenBank/DDBJ whole genome shotgun (WGS) entry which is preliminary data.</text>
</comment>
<organism evidence="1 2">
    <name type="scientific">Halarchaeum nitratireducens</name>
    <dbReference type="NCBI Taxonomy" id="489913"/>
    <lineage>
        <taxon>Archaea</taxon>
        <taxon>Methanobacteriati</taxon>
        <taxon>Methanobacteriota</taxon>
        <taxon>Stenosarchaea group</taxon>
        <taxon>Halobacteria</taxon>
        <taxon>Halobacteriales</taxon>
        <taxon>Halobacteriaceae</taxon>
    </lineage>
</organism>
<dbReference type="Proteomes" id="UP000608850">
    <property type="component" value="Unassembled WGS sequence"/>
</dbReference>